<dbReference type="RefSeq" id="XP_048584433.1">
    <property type="nucleotide sequence ID" value="XM_048728476.1"/>
</dbReference>
<dbReference type="GO" id="GO:0005007">
    <property type="term" value="F:fibroblast growth factor receptor activity"/>
    <property type="evidence" value="ECO:0007669"/>
    <property type="project" value="InterPro"/>
</dbReference>
<evidence type="ECO:0000256" key="4">
    <source>
        <dbReference type="ARBA" id="ARBA00022692"/>
    </source>
</evidence>
<feature type="binding site" evidence="21">
    <location>
        <begin position="561"/>
        <end position="567"/>
    </location>
    <ligand>
        <name>ATP</name>
        <dbReference type="ChEBI" id="CHEBI:30616"/>
    </ligand>
</feature>
<dbReference type="SMART" id="SM00409">
    <property type="entry name" value="IG"/>
    <property type="match status" value="3"/>
</dbReference>
<dbReference type="PANTHER" id="PTHR24416:SF550">
    <property type="entry name" value="FIBROBLAST GROWTH FACTOR RECEPTOR HOMOLOG 1-RELATED"/>
    <property type="match status" value="1"/>
</dbReference>
<evidence type="ECO:0000256" key="6">
    <source>
        <dbReference type="ARBA" id="ARBA00022737"/>
    </source>
</evidence>
<keyword evidence="16" id="KW-0393">Immunoglobulin domain</keyword>
<dbReference type="AlphaFoldDB" id="B2WR86"/>
<evidence type="ECO:0000256" key="8">
    <source>
        <dbReference type="ARBA" id="ARBA00022777"/>
    </source>
</evidence>
<evidence type="ECO:0000256" key="14">
    <source>
        <dbReference type="ARBA" id="ARBA00023170"/>
    </source>
</evidence>
<name>B2WR86_NEMVE</name>
<evidence type="ECO:0000256" key="13">
    <source>
        <dbReference type="ARBA" id="ARBA00023157"/>
    </source>
</evidence>
<dbReference type="FunFam" id="2.60.40.10:FF:000032">
    <property type="entry name" value="palladin isoform X1"/>
    <property type="match status" value="1"/>
</dbReference>
<keyword evidence="10 24" id="KW-1133">Transmembrane helix</keyword>
<dbReference type="InterPro" id="IPR013098">
    <property type="entry name" value="Ig_I-set"/>
</dbReference>
<evidence type="ECO:0000256" key="3">
    <source>
        <dbReference type="ARBA" id="ARBA00022679"/>
    </source>
</evidence>
<evidence type="ECO:0000256" key="22">
    <source>
        <dbReference type="PIRSR" id="PIRSR000628-3"/>
    </source>
</evidence>
<dbReference type="Gene3D" id="2.60.40.10">
    <property type="entry name" value="Immunoglobulins"/>
    <property type="match status" value="3"/>
</dbReference>
<feature type="binding site" evidence="21">
    <location>
        <position position="703"/>
    </location>
    <ligand>
        <name>ATP</name>
        <dbReference type="ChEBI" id="CHEBI:30616"/>
    </ligand>
</feature>
<dbReference type="PROSITE" id="PS50835">
    <property type="entry name" value="IG_LIKE"/>
    <property type="match status" value="3"/>
</dbReference>
<feature type="binding site" evidence="21">
    <location>
        <position position="643"/>
    </location>
    <ligand>
        <name>ATP</name>
        <dbReference type="ChEBI" id="CHEBI:30616"/>
    </ligand>
</feature>
<evidence type="ECO:0000256" key="7">
    <source>
        <dbReference type="ARBA" id="ARBA00022741"/>
    </source>
</evidence>
<dbReference type="GO" id="GO:0030154">
    <property type="term" value="P:cell differentiation"/>
    <property type="evidence" value="ECO:0007669"/>
    <property type="project" value="UniProtKB-ARBA"/>
</dbReference>
<evidence type="ECO:0000256" key="9">
    <source>
        <dbReference type="ARBA" id="ARBA00022840"/>
    </source>
</evidence>
<feature type="signal peptide" evidence="25">
    <location>
        <begin position="1"/>
        <end position="23"/>
    </location>
</feature>
<dbReference type="FunFam" id="3.30.200.20:FF:000593">
    <property type="entry name" value="Predicted protein"/>
    <property type="match status" value="1"/>
</dbReference>
<keyword evidence="7 19" id="KW-0547">Nucleotide-binding</keyword>
<dbReference type="InterPro" id="IPR013783">
    <property type="entry name" value="Ig-like_fold"/>
</dbReference>
<keyword evidence="4 24" id="KW-0812">Transmembrane</keyword>
<evidence type="ECO:0000256" key="12">
    <source>
        <dbReference type="ARBA" id="ARBA00023137"/>
    </source>
</evidence>
<comment type="catalytic activity">
    <reaction evidence="17 19">
        <text>L-tyrosyl-[protein] + ATP = O-phospho-L-tyrosyl-[protein] + ADP + H(+)</text>
        <dbReference type="Rhea" id="RHEA:10596"/>
        <dbReference type="Rhea" id="RHEA-COMP:10136"/>
        <dbReference type="Rhea" id="RHEA-COMP:20101"/>
        <dbReference type="ChEBI" id="CHEBI:15378"/>
        <dbReference type="ChEBI" id="CHEBI:30616"/>
        <dbReference type="ChEBI" id="CHEBI:46858"/>
        <dbReference type="ChEBI" id="CHEBI:61978"/>
        <dbReference type="ChEBI" id="CHEBI:456216"/>
        <dbReference type="EC" id="2.7.10.1"/>
    </reaction>
</comment>
<dbReference type="InterPro" id="IPR007110">
    <property type="entry name" value="Ig-like_dom"/>
</dbReference>
<dbReference type="GO" id="GO:0016020">
    <property type="term" value="C:membrane"/>
    <property type="evidence" value="ECO:0007669"/>
    <property type="project" value="UniProtKB-SubCell"/>
</dbReference>
<keyword evidence="11 19" id="KW-0472">Membrane</keyword>
<comment type="function">
    <text evidence="18">Receptor for basic fibroblast growth factor.</text>
</comment>
<keyword evidence="15" id="KW-0325">Glycoprotein</keyword>
<sequence length="877" mass="98597">MTALRAWWILGTYLAICAPSVQPGLSQPKFTKAVKSSYQVKLGESARLKCRASGVPPPYSYWLKNGLPVVPSHRIRIVKNRYLKIKSTVLGDAGEYICVFNNTYGEINASIHLDVKATPEEISTSNGHFPPRPTVSSSILRGAGNRSTVISGSPTKNGEPPRFLDWNKMKRAFIAWPASHSMRLRCQATGTPPLRYHWLKDGKEIKGRRLDPYMNTTLWFFRLKDLVPTDTGKYTCIVSNAYGSINHTYTLRVIAKPRSRPILQRNLPRNTSIELGGNATLDCIVVVSGTLPDFRWLKWDKVPSTYPELDLNNGSYTLIDPVYYRTIEAGETYGVQLTVVNVTKKDLGLYTCYVSNHIGKDYVSAFLSEKIIPTTTRPVILVPTKKSKLNVNTSSSEVSPTVAELSSSSFNPSSRVVLAMMGVVLVIAIIGGLAVYYFYRRKLRGHRSKGEKTIELKLPEGLLPETLINEPDTPTSIDAPIRTFPYANSRTRIGSTGSANSSTPLIRYRNGSYRSRFSSGVSSRLDSSSVITEESFLDFYELPIDEDWEIDRSQITIKEQLGEGAFGLVMKAEALGLTDMPYRHTVAVKMLKADATENELADLLSEMDTMKNIGSHKNIINLIGACTQNGPLYVVVEFAPHGNLRQFLRERRPSDYHRSRSDSSTHSQPSLIVRDFISFAFQIARGMEYLSFKKCIHRDLAARNILVGEDYVMKIADFGLARNVRDMDYYRKATDGRLPIKWLAIEALFDRVYTTQSDVWTFGILLWEIFTLGGSPYPGIPVEKLFELLKSGYRMQMPQKCPDKMYDIMLSCWNENPNARPSFTELRAEFDKMLTSMTDKEYLEILAKSVDHVAGEMEAPITDESDTNTDTFTESSC</sequence>
<feature type="disulfide bond" evidence="22">
    <location>
        <begin position="186"/>
        <end position="236"/>
    </location>
</feature>
<dbReference type="Gene3D" id="1.10.510.10">
    <property type="entry name" value="Transferase(Phosphotransferase) domain 1"/>
    <property type="match status" value="1"/>
</dbReference>
<evidence type="ECO:0000259" key="26">
    <source>
        <dbReference type="PROSITE" id="PS50011"/>
    </source>
</evidence>
<evidence type="ECO:0000256" key="21">
    <source>
        <dbReference type="PIRSR" id="PIRSR000628-2"/>
    </source>
</evidence>
<dbReference type="InterPro" id="IPR016248">
    <property type="entry name" value="FGF_rcpt_fam"/>
</dbReference>
<evidence type="ECO:0000313" key="28">
    <source>
        <dbReference type="EMBL" id="ABO92763.1"/>
    </source>
</evidence>
<feature type="binding site" evidence="21 23">
    <location>
        <position position="589"/>
    </location>
    <ligand>
        <name>ATP</name>
        <dbReference type="ChEBI" id="CHEBI:30616"/>
    </ligand>
</feature>
<dbReference type="PIRSF" id="PIRSF000628">
    <property type="entry name" value="FGFR"/>
    <property type="match status" value="1"/>
</dbReference>
<comment type="similarity">
    <text evidence="19">Belongs to the protein kinase superfamily. Tyr protein kinase family. Fibroblast growth factor receptor subfamily.</text>
</comment>
<dbReference type="Pfam" id="PF07679">
    <property type="entry name" value="I-set"/>
    <property type="match status" value="2"/>
</dbReference>
<keyword evidence="2" id="KW-0597">Phosphoprotein</keyword>
<evidence type="ECO:0000256" key="23">
    <source>
        <dbReference type="PROSITE-ProRule" id="PRU10141"/>
    </source>
</evidence>
<feature type="active site" description="Proton acceptor" evidence="20">
    <location>
        <position position="699"/>
    </location>
</feature>
<dbReference type="EC" id="2.7.10.1" evidence="19"/>
<keyword evidence="13 22" id="KW-1015">Disulfide bond</keyword>
<dbReference type="InterPro" id="IPR020635">
    <property type="entry name" value="Tyr_kinase_cat_dom"/>
</dbReference>
<feature type="chain" id="PRO_5002785001" description="Fibroblast growth factor receptor" evidence="25">
    <location>
        <begin position="24"/>
        <end position="877"/>
    </location>
</feature>
<dbReference type="GO" id="GO:0008284">
    <property type="term" value="P:positive regulation of cell population proliferation"/>
    <property type="evidence" value="ECO:0007669"/>
    <property type="project" value="InterPro"/>
</dbReference>
<feature type="transmembrane region" description="Helical" evidence="24">
    <location>
        <begin position="416"/>
        <end position="439"/>
    </location>
</feature>
<dbReference type="Pfam" id="PF07714">
    <property type="entry name" value="PK_Tyr_Ser-Thr"/>
    <property type="match status" value="1"/>
</dbReference>
<dbReference type="PROSITE" id="PS00107">
    <property type="entry name" value="PROTEIN_KINASE_ATP"/>
    <property type="match status" value="1"/>
</dbReference>
<protein>
    <recommendedName>
        <fullName evidence="19">Fibroblast growth factor receptor</fullName>
        <ecNumber evidence="19">2.7.10.1</ecNumber>
    </recommendedName>
</protein>
<dbReference type="InterPro" id="IPR008266">
    <property type="entry name" value="Tyr_kinase_AS"/>
</dbReference>
<keyword evidence="9 19" id="KW-0067">ATP-binding</keyword>
<keyword evidence="8 19" id="KW-0418">Kinase</keyword>
<accession>B2WR86</accession>
<dbReference type="PROSITE" id="PS50011">
    <property type="entry name" value="PROTEIN_KINASE_DOM"/>
    <property type="match status" value="1"/>
</dbReference>
<keyword evidence="5 25" id="KW-0732">Signal</keyword>
<evidence type="ECO:0000256" key="16">
    <source>
        <dbReference type="ARBA" id="ARBA00023319"/>
    </source>
</evidence>
<evidence type="ECO:0000259" key="27">
    <source>
        <dbReference type="PROSITE" id="PS50835"/>
    </source>
</evidence>
<evidence type="ECO:0000256" key="5">
    <source>
        <dbReference type="ARBA" id="ARBA00022729"/>
    </source>
</evidence>
<evidence type="ECO:0000256" key="24">
    <source>
        <dbReference type="SAM" id="Phobius"/>
    </source>
</evidence>
<dbReference type="RefSeq" id="XP_032240700.1">
    <property type="nucleotide sequence ID" value="XM_032384809.2"/>
</dbReference>
<dbReference type="InterPro" id="IPR036179">
    <property type="entry name" value="Ig-like_dom_sf"/>
</dbReference>
<keyword evidence="3 19" id="KW-0808">Transferase</keyword>
<keyword evidence="12 19" id="KW-0829">Tyrosine-protein kinase</keyword>
<feature type="domain" description="Ig-like" evidence="27">
    <location>
        <begin position="257"/>
        <end position="368"/>
    </location>
</feature>
<dbReference type="InterPro" id="IPR000719">
    <property type="entry name" value="Prot_kinase_dom"/>
</dbReference>
<reference evidence="28" key="1">
    <citation type="journal article" date="2008" name="Development">
        <title>FGF signalling controls formation of the apical sensory organ in the cnidarian Nematostella vectensis.</title>
        <authorList>
            <person name="Rentzsch F."/>
            <person name="Fritzenwanker J.H."/>
            <person name="Scholz C.B."/>
            <person name="Technau U."/>
        </authorList>
    </citation>
    <scope>NUCLEOTIDE SEQUENCE</scope>
</reference>
<evidence type="ECO:0000256" key="11">
    <source>
        <dbReference type="ARBA" id="ARBA00023136"/>
    </source>
</evidence>
<dbReference type="InterPro" id="IPR003599">
    <property type="entry name" value="Ig_sub"/>
</dbReference>
<dbReference type="RefSeq" id="XP_032240702.1">
    <property type="nucleotide sequence ID" value="XM_032384811.2"/>
</dbReference>
<feature type="domain" description="Ig-like" evidence="27">
    <location>
        <begin position="28"/>
        <end position="114"/>
    </location>
</feature>
<feature type="disulfide bond" evidence="22">
    <location>
        <begin position="283"/>
        <end position="352"/>
    </location>
</feature>
<keyword evidence="14 19" id="KW-0675">Receptor</keyword>
<dbReference type="GO" id="GO:0005524">
    <property type="term" value="F:ATP binding"/>
    <property type="evidence" value="ECO:0007669"/>
    <property type="project" value="UniProtKB-UniRule"/>
</dbReference>
<evidence type="ECO:0000256" key="19">
    <source>
        <dbReference type="PIRNR" id="PIRNR000628"/>
    </source>
</evidence>
<dbReference type="InterPro" id="IPR050122">
    <property type="entry name" value="RTK"/>
</dbReference>
<dbReference type="GO" id="GO:0080090">
    <property type="term" value="P:regulation of primary metabolic process"/>
    <property type="evidence" value="ECO:0007669"/>
    <property type="project" value="UniProtKB-ARBA"/>
</dbReference>
<evidence type="ECO:0000256" key="2">
    <source>
        <dbReference type="ARBA" id="ARBA00022553"/>
    </source>
</evidence>
<dbReference type="GeneID" id="5515109"/>
<dbReference type="Pfam" id="PF00047">
    <property type="entry name" value="ig"/>
    <property type="match status" value="1"/>
</dbReference>
<evidence type="ECO:0000256" key="17">
    <source>
        <dbReference type="ARBA" id="ARBA00051243"/>
    </source>
</evidence>
<dbReference type="SMART" id="SM00408">
    <property type="entry name" value="IGc2"/>
    <property type="match status" value="3"/>
</dbReference>
<dbReference type="PANTHER" id="PTHR24416">
    <property type="entry name" value="TYROSINE-PROTEIN KINASE RECEPTOR"/>
    <property type="match status" value="1"/>
</dbReference>
<dbReference type="InterPro" id="IPR011009">
    <property type="entry name" value="Kinase-like_dom_sf"/>
</dbReference>
<dbReference type="InterPro" id="IPR001245">
    <property type="entry name" value="Ser-Thr/Tyr_kinase_cat_dom"/>
</dbReference>
<evidence type="ECO:0000256" key="25">
    <source>
        <dbReference type="SAM" id="SignalP"/>
    </source>
</evidence>
<dbReference type="SUPFAM" id="SSF56112">
    <property type="entry name" value="Protein kinase-like (PK-like)"/>
    <property type="match status" value="1"/>
</dbReference>
<evidence type="ECO:0000256" key="1">
    <source>
        <dbReference type="ARBA" id="ARBA00004167"/>
    </source>
</evidence>
<organism evidence="28">
    <name type="scientific">Nematostella vectensis</name>
    <name type="common">Starlet sea anemone</name>
    <dbReference type="NCBI Taxonomy" id="45351"/>
    <lineage>
        <taxon>Eukaryota</taxon>
        <taxon>Metazoa</taxon>
        <taxon>Cnidaria</taxon>
        <taxon>Anthozoa</taxon>
        <taxon>Hexacorallia</taxon>
        <taxon>Actiniaria</taxon>
        <taxon>Edwardsiidae</taxon>
        <taxon>Nematostella</taxon>
    </lineage>
</organism>
<dbReference type="InterPro" id="IPR017441">
    <property type="entry name" value="Protein_kinase_ATP_BS"/>
</dbReference>
<dbReference type="RefSeq" id="XP_032240701.1">
    <property type="nucleotide sequence ID" value="XM_032384810.2"/>
</dbReference>
<dbReference type="PROSITE" id="PS00109">
    <property type="entry name" value="PROTEIN_KINASE_TYR"/>
    <property type="match status" value="1"/>
</dbReference>
<dbReference type="SUPFAM" id="SSF48726">
    <property type="entry name" value="Immunoglobulin"/>
    <property type="match status" value="3"/>
</dbReference>
<evidence type="ECO:0000256" key="18">
    <source>
        <dbReference type="ARBA" id="ARBA00056965"/>
    </source>
</evidence>
<evidence type="ECO:0000256" key="20">
    <source>
        <dbReference type="PIRSR" id="PIRSR000628-1"/>
    </source>
</evidence>
<keyword evidence="6" id="KW-0677">Repeat</keyword>
<evidence type="ECO:0000256" key="10">
    <source>
        <dbReference type="ARBA" id="ARBA00022989"/>
    </source>
</evidence>
<dbReference type="OrthoDB" id="5984265at2759"/>
<dbReference type="Gene3D" id="3.30.200.20">
    <property type="entry name" value="Phosphorylase Kinase, domain 1"/>
    <property type="match status" value="1"/>
</dbReference>
<comment type="subcellular location">
    <subcellularLocation>
        <location evidence="1">Membrane</location>
        <topology evidence="1">Single-pass membrane protein</topology>
    </subcellularLocation>
</comment>
<feature type="disulfide bond" evidence="22">
    <location>
        <begin position="50"/>
        <end position="98"/>
    </location>
</feature>
<dbReference type="FunFam" id="1.10.510.10:FF:000007">
    <property type="entry name" value="Fibroblast growth factor receptor"/>
    <property type="match status" value="1"/>
</dbReference>
<dbReference type="GO" id="GO:0010604">
    <property type="term" value="P:positive regulation of macromolecule metabolic process"/>
    <property type="evidence" value="ECO:0007669"/>
    <property type="project" value="UniProtKB-ARBA"/>
</dbReference>
<dbReference type="SMART" id="SM00219">
    <property type="entry name" value="TyrKc"/>
    <property type="match status" value="1"/>
</dbReference>
<dbReference type="InterPro" id="IPR003598">
    <property type="entry name" value="Ig_sub2"/>
</dbReference>
<feature type="binding site" evidence="21">
    <location>
        <position position="717"/>
    </location>
    <ligand>
        <name>ATP</name>
        <dbReference type="ChEBI" id="CHEBI:30616"/>
    </ligand>
</feature>
<dbReference type="EMBL" id="EF173463">
    <property type="protein sequence ID" value="ABO92763.1"/>
    <property type="molecule type" value="mRNA"/>
</dbReference>
<dbReference type="PRINTS" id="PR00109">
    <property type="entry name" value="TYRKINASE"/>
</dbReference>
<dbReference type="InterPro" id="IPR013151">
    <property type="entry name" value="Immunoglobulin_dom"/>
</dbReference>
<feature type="domain" description="Ig-like" evidence="27">
    <location>
        <begin position="133"/>
        <end position="252"/>
    </location>
</feature>
<evidence type="ECO:0000256" key="15">
    <source>
        <dbReference type="ARBA" id="ARBA00023180"/>
    </source>
</evidence>
<proteinExistence type="evidence at transcript level"/>
<dbReference type="FunFam" id="2.60.40.10:FF:000016">
    <property type="entry name" value="Fibroblast growth factor receptor"/>
    <property type="match status" value="1"/>
</dbReference>
<feature type="domain" description="Protein kinase" evidence="26">
    <location>
        <begin position="555"/>
        <end position="834"/>
    </location>
</feature>
<feature type="binding site" evidence="21">
    <location>
        <begin position="637"/>
        <end position="639"/>
    </location>
    <ligand>
        <name>ATP</name>
        <dbReference type="ChEBI" id="CHEBI:30616"/>
    </ligand>
</feature>